<gene>
    <name evidence="1" type="ORF">L3X38_012605</name>
</gene>
<protein>
    <submittedName>
        <fullName evidence="1">Uncharacterized protein</fullName>
    </submittedName>
</protein>
<evidence type="ECO:0000313" key="1">
    <source>
        <dbReference type="EMBL" id="KAI5344728.1"/>
    </source>
</evidence>
<accession>A0AAD4WKD7</accession>
<keyword evidence="2" id="KW-1185">Reference proteome</keyword>
<proteinExistence type="predicted"/>
<organism evidence="1 2">
    <name type="scientific">Prunus dulcis</name>
    <name type="common">Almond</name>
    <name type="synonym">Amygdalus dulcis</name>
    <dbReference type="NCBI Taxonomy" id="3755"/>
    <lineage>
        <taxon>Eukaryota</taxon>
        <taxon>Viridiplantae</taxon>
        <taxon>Streptophyta</taxon>
        <taxon>Embryophyta</taxon>
        <taxon>Tracheophyta</taxon>
        <taxon>Spermatophyta</taxon>
        <taxon>Magnoliopsida</taxon>
        <taxon>eudicotyledons</taxon>
        <taxon>Gunneridae</taxon>
        <taxon>Pentapetalae</taxon>
        <taxon>rosids</taxon>
        <taxon>fabids</taxon>
        <taxon>Rosales</taxon>
        <taxon>Rosaceae</taxon>
        <taxon>Amygdaloideae</taxon>
        <taxon>Amygdaleae</taxon>
        <taxon>Prunus</taxon>
    </lineage>
</organism>
<dbReference type="EMBL" id="JAJFAZ020000002">
    <property type="protein sequence ID" value="KAI5344728.1"/>
    <property type="molecule type" value="Genomic_DNA"/>
</dbReference>
<sequence>MVEVALSSLIQAKDLTVVKAVLGVGVGHLQRRPEVMEAALGQLALAAAHANLAFKFAQVGGAQLLPWQDLGAGNTFGALGASYEGWGLPVEMLL</sequence>
<reference evidence="1 2" key="1">
    <citation type="journal article" date="2022" name="G3 (Bethesda)">
        <title>Whole-genome sequence and methylome profiling of the almond [Prunus dulcis (Mill.) D.A. Webb] cultivar 'Nonpareil'.</title>
        <authorList>
            <person name="D'Amico-Willman K.M."/>
            <person name="Ouma W.Z."/>
            <person name="Meulia T."/>
            <person name="Sideli G.M."/>
            <person name="Gradziel T.M."/>
            <person name="Fresnedo-Ramirez J."/>
        </authorList>
    </citation>
    <scope>NUCLEOTIDE SEQUENCE [LARGE SCALE GENOMIC DNA]</scope>
    <source>
        <strain evidence="1">Clone GOH B32 T37-40</strain>
    </source>
</reference>
<dbReference type="Proteomes" id="UP001054821">
    <property type="component" value="Chromosome 2"/>
</dbReference>
<comment type="caution">
    <text evidence="1">The sequence shown here is derived from an EMBL/GenBank/DDBJ whole genome shotgun (WGS) entry which is preliminary data.</text>
</comment>
<dbReference type="AlphaFoldDB" id="A0AAD4WKD7"/>
<evidence type="ECO:0000313" key="2">
    <source>
        <dbReference type="Proteomes" id="UP001054821"/>
    </source>
</evidence>
<name>A0AAD4WKD7_PRUDU</name>